<keyword evidence="9" id="KW-1185">Reference proteome</keyword>
<dbReference type="GO" id="GO:0009003">
    <property type="term" value="F:signal peptidase activity"/>
    <property type="evidence" value="ECO:0007669"/>
    <property type="project" value="UniProtKB-EC"/>
</dbReference>
<accession>A0ABV9JNI9</accession>
<evidence type="ECO:0000256" key="3">
    <source>
        <dbReference type="ARBA" id="ARBA00013208"/>
    </source>
</evidence>
<name>A0ABV9JNI9_9GAMM</name>
<evidence type="ECO:0000313" key="8">
    <source>
        <dbReference type="EMBL" id="MFC4655775.1"/>
    </source>
</evidence>
<dbReference type="PROSITE" id="PS00761">
    <property type="entry name" value="SPASE_I_3"/>
    <property type="match status" value="1"/>
</dbReference>
<dbReference type="RefSeq" id="WP_377334258.1">
    <property type="nucleotide sequence ID" value="NZ_JBHSGB010000010.1"/>
</dbReference>
<dbReference type="Gene3D" id="2.10.109.10">
    <property type="entry name" value="Umud Fragment, subunit A"/>
    <property type="match status" value="1"/>
</dbReference>
<dbReference type="PANTHER" id="PTHR43390">
    <property type="entry name" value="SIGNAL PEPTIDASE I"/>
    <property type="match status" value="1"/>
</dbReference>
<evidence type="ECO:0000256" key="1">
    <source>
        <dbReference type="ARBA" id="ARBA00000677"/>
    </source>
</evidence>
<protein>
    <recommendedName>
        <fullName evidence="4 6">Signal peptidase I</fullName>
        <ecNumber evidence="3 6">3.4.21.89</ecNumber>
    </recommendedName>
</protein>
<dbReference type="Proteomes" id="UP001595962">
    <property type="component" value="Unassembled WGS sequence"/>
</dbReference>
<keyword evidence="6" id="KW-0645">Protease</keyword>
<dbReference type="CDD" id="cd06530">
    <property type="entry name" value="S26_SPase_I"/>
    <property type="match status" value="1"/>
</dbReference>
<reference evidence="9" key="1">
    <citation type="journal article" date="2019" name="Int. J. Syst. Evol. Microbiol.">
        <title>The Global Catalogue of Microorganisms (GCM) 10K type strain sequencing project: providing services to taxonomists for standard genome sequencing and annotation.</title>
        <authorList>
            <consortium name="The Broad Institute Genomics Platform"/>
            <consortium name="The Broad Institute Genome Sequencing Center for Infectious Disease"/>
            <person name="Wu L."/>
            <person name="Ma J."/>
        </authorList>
    </citation>
    <scope>NUCLEOTIDE SEQUENCE [LARGE SCALE GENOMIC DNA]</scope>
    <source>
        <strain evidence="9">DT28</strain>
    </source>
</reference>
<dbReference type="SUPFAM" id="SSF51306">
    <property type="entry name" value="LexA/Signal peptidase"/>
    <property type="match status" value="1"/>
</dbReference>
<comment type="similarity">
    <text evidence="2 6">Belongs to the peptidase S26 family.</text>
</comment>
<dbReference type="PANTHER" id="PTHR43390:SF1">
    <property type="entry name" value="CHLOROPLAST PROCESSING PEPTIDASE"/>
    <property type="match status" value="1"/>
</dbReference>
<keyword evidence="5 6" id="KW-0378">Hydrolase</keyword>
<dbReference type="InterPro" id="IPR019758">
    <property type="entry name" value="Pept_S26A_signal_pept_1_CS"/>
</dbReference>
<dbReference type="InterPro" id="IPR019533">
    <property type="entry name" value="Peptidase_S26"/>
</dbReference>
<evidence type="ECO:0000313" key="9">
    <source>
        <dbReference type="Proteomes" id="UP001595962"/>
    </source>
</evidence>
<dbReference type="InterPro" id="IPR019757">
    <property type="entry name" value="Pept_S26A_signal_pept_1_Lys-AS"/>
</dbReference>
<dbReference type="EC" id="3.4.21.89" evidence="3 6"/>
<comment type="caution">
    <text evidence="8">The sequence shown here is derived from an EMBL/GenBank/DDBJ whole genome shotgun (WGS) entry which is preliminary data.</text>
</comment>
<gene>
    <name evidence="8" type="primary">lepB</name>
    <name evidence="8" type="ORF">ACFO3I_12240</name>
</gene>
<evidence type="ECO:0000259" key="7">
    <source>
        <dbReference type="Pfam" id="PF10502"/>
    </source>
</evidence>
<proteinExistence type="inferred from homology"/>
<dbReference type="InterPro" id="IPR036286">
    <property type="entry name" value="LexA/Signal_pep-like_sf"/>
</dbReference>
<evidence type="ECO:0000256" key="5">
    <source>
        <dbReference type="ARBA" id="ARBA00022801"/>
    </source>
</evidence>
<organism evidence="8 9">
    <name type="scientific">Rheinheimera marina</name>
    <dbReference type="NCBI Taxonomy" id="1774958"/>
    <lineage>
        <taxon>Bacteria</taxon>
        <taxon>Pseudomonadati</taxon>
        <taxon>Pseudomonadota</taxon>
        <taxon>Gammaproteobacteria</taxon>
        <taxon>Chromatiales</taxon>
        <taxon>Chromatiaceae</taxon>
        <taxon>Rheinheimera</taxon>
    </lineage>
</organism>
<dbReference type="Pfam" id="PF10502">
    <property type="entry name" value="Peptidase_S26"/>
    <property type="match status" value="1"/>
</dbReference>
<sequence length="211" mass="24028">MQKVKQFWREHWAFVFCMALMFVFRSAVADWNHVPSGSMQPTIKEGDRILINKLAYDVQLPFTGHSLVKLADPQRGDVVIFESAAANNRLVKRVIGMPGDWVEMQDNQLRINGQALLYQAEQGTDWQENLLGVKHEIRLTQQDSGLSSFEPLRIPAGFYLVLGDNRNNSADSRVIGLVPRQEIIGKGEMVVMSFNPDNYYLPRGDRFFVAL</sequence>
<dbReference type="InterPro" id="IPR000223">
    <property type="entry name" value="Pept_S26A_signal_pept_1"/>
</dbReference>
<dbReference type="EMBL" id="JBHSGB010000010">
    <property type="protein sequence ID" value="MFC4655775.1"/>
    <property type="molecule type" value="Genomic_DNA"/>
</dbReference>
<comment type="subcellular location">
    <subcellularLocation>
        <location evidence="6">Membrane</location>
        <topology evidence="6">Multi-pass membrane protein</topology>
    </subcellularLocation>
</comment>
<dbReference type="PROSITE" id="PS00760">
    <property type="entry name" value="SPASE_I_2"/>
    <property type="match status" value="1"/>
</dbReference>
<evidence type="ECO:0000256" key="4">
    <source>
        <dbReference type="ARBA" id="ARBA00019232"/>
    </source>
</evidence>
<feature type="domain" description="Peptidase S26" evidence="7">
    <location>
        <begin position="13"/>
        <end position="191"/>
    </location>
</feature>
<evidence type="ECO:0000256" key="6">
    <source>
        <dbReference type="RuleBase" id="RU362042"/>
    </source>
</evidence>
<dbReference type="NCBIfam" id="TIGR02227">
    <property type="entry name" value="sigpep_I_bact"/>
    <property type="match status" value="1"/>
</dbReference>
<evidence type="ECO:0000256" key="2">
    <source>
        <dbReference type="ARBA" id="ARBA00009370"/>
    </source>
</evidence>
<comment type="catalytic activity">
    <reaction evidence="1 6">
        <text>Cleavage of hydrophobic, N-terminal signal or leader sequences from secreted and periplasmic proteins.</text>
        <dbReference type="EC" id="3.4.21.89"/>
    </reaction>
</comment>
<dbReference type="PRINTS" id="PR00727">
    <property type="entry name" value="LEADERPTASE"/>
</dbReference>